<comment type="caution">
    <text evidence="8">The sequence shown here is derived from an EMBL/GenBank/DDBJ whole genome shotgun (WGS) entry which is preliminary data.</text>
</comment>
<evidence type="ECO:0000256" key="4">
    <source>
        <dbReference type="ARBA" id="ARBA00022982"/>
    </source>
</evidence>
<dbReference type="SUPFAM" id="SSF46626">
    <property type="entry name" value="Cytochrome c"/>
    <property type="match status" value="1"/>
</dbReference>
<evidence type="ECO:0000256" key="6">
    <source>
        <dbReference type="PROSITE-ProRule" id="PRU00433"/>
    </source>
</evidence>
<organism evidence="8 9">
    <name type="scientific">Algoriphagus winogradskyi</name>
    <dbReference type="NCBI Taxonomy" id="237017"/>
    <lineage>
        <taxon>Bacteria</taxon>
        <taxon>Pseudomonadati</taxon>
        <taxon>Bacteroidota</taxon>
        <taxon>Cytophagia</taxon>
        <taxon>Cytophagales</taxon>
        <taxon>Cyclobacteriaceae</taxon>
        <taxon>Algoriphagus</taxon>
    </lineage>
</organism>
<gene>
    <name evidence="8" type="ORF">SAMN06265367_10653</name>
</gene>
<dbReference type="InterPro" id="IPR009056">
    <property type="entry name" value="Cyt_c-like_dom"/>
</dbReference>
<dbReference type="InterPro" id="IPR002324">
    <property type="entry name" value="Cyt_c_ID"/>
</dbReference>
<evidence type="ECO:0000259" key="7">
    <source>
        <dbReference type="PROSITE" id="PS51007"/>
    </source>
</evidence>
<dbReference type="Gene3D" id="1.10.760.10">
    <property type="entry name" value="Cytochrome c-like domain"/>
    <property type="match status" value="1"/>
</dbReference>
<sequence length="121" mass="13396">MACTQKPKQEVIDTSDLKEREYIRAIEGVDEVLDPELVKRGKVLISYADCASCHKPEERAKGPAFKDIARRYPISQVYINLLARKVISGGTGSWGSPVMAAHPQLTMEEATAMVSYILSLD</sequence>
<protein>
    <submittedName>
        <fullName evidence="8">Cytochrome c</fullName>
    </submittedName>
</protein>
<evidence type="ECO:0000256" key="5">
    <source>
        <dbReference type="ARBA" id="ARBA00023004"/>
    </source>
</evidence>
<keyword evidence="5 6" id="KW-0408">Iron</keyword>
<accession>A0ABY1P8N1</accession>
<reference evidence="8 9" key="1">
    <citation type="submission" date="2017-05" db="EMBL/GenBank/DDBJ databases">
        <authorList>
            <person name="Varghese N."/>
            <person name="Submissions S."/>
        </authorList>
    </citation>
    <scope>NUCLEOTIDE SEQUENCE [LARGE SCALE GENOMIC DNA]</scope>
    <source>
        <strain evidence="8 9">DSM 15360</strain>
    </source>
</reference>
<evidence type="ECO:0000256" key="3">
    <source>
        <dbReference type="ARBA" id="ARBA00022723"/>
    </source>
</evidence>
<dbReference type="PRINTS" id="PR00606">
    <property type="entry name" value="CYTCHROMECID"/>
</dbReference>
<feature type="domain" description="Cytochrome c" evidence="7">
    <location>
        <begin position="36"/>
        <end position="121"/>
    </location>
</feature>
<dbReference type="EMBL" id="FXUA01000006">
    <property type="protein sequence ID" value="SMP28855.1"/>
    <property type="molecule type" value="Genomic_DNA"/>
</dbReference>
<evidence type="ECO:0000313" key="9">
    <source>
        <dbReference type="Proteomes" id="UP001157915"/>
    </source>
</evidence>
<keyword evidence="9" id="KW-1185">Reference proteome</keyword>
<name>A0ABY1P8N1_9BACT</name>
<keyword evidence="1" id="KW-0813">Transport</keyword>
<dbReference type="PROSITE" id="PS51007">
    <property type="entry name" value="CYTC"/>
    <property type="match status" value="1"/>
</dbReference>
<evidence type="ECO:0000313" key="8">
    <source>
        <dbReference type="EMBL" id="SMP28855.1"/>
    </source>
</evidence>
<dbReference type="Proteomes" id="UP001157915">
    <property type="component" value="Unassembled WGS sequence"/>
</dbReference>
<keyword evidence="2 6" id="KW-0349">Heme</keyword>
<evidence type="ECO:0000256" key="2">
    <source>
        <dbReference type="ARBA" id="ARBA00022617"/>
    </source>
</evidence>
<evidence type="ECO:0000256" key="1">
    <source>
        <dbReference type="ARBA" id="ARBA00022448"/>
    </source>
</evidence>
<dbReference type="InterPro" id="IPR036909">
    <property type="entry name" value="Cyt_c-like_dom_sf"/>
</dbReference>
<proteinExistence type="predicted"/>
<dbReference type="Pfam" id="PF00034">
    <property type="entry name" value="Cytochrom_C"/>
    <property type="match status" value="1"/>
</dbReference>
<keyword evidence="3 6" id="KW-0479">Metal-binding</keyword>
<keyword evidence="4" id="KW-0249">Electron transport</keyword>